<dbReference type="GO" id="GO:0055085">
    <property type="term" value="P:transmembrane transport"/>
    <property type="evidence" value="ECO:0007669"/>
    <property type="project" value="InterPro"/>
</dbReference>
<evidence type="ECO:0000256" key="8">
    <source>
        <dbReference type="RuleBase" id="RU363032"/>
    </source>
</evidence>
<evidence type="ECO:0000259" key="9">
    <source>
        <dbReference type="PROSITE" id="PS50928"/>
    </source>
</evidence>
<feature type="transmembrane region" description="Helical" evidence="8">
    <location>
        <begin position="317"/>
        <end position="341"/>
    </location>
</feature>
<dbReference type="Proteomes" id="UP000294558">
    <property type="component" value="Unassembled WGS sequence"/>
</dbReference>
<keyword evidence="4" id="KW-0997">Cell inner membrane</keyword>
<dbReference type="CDD" id="cd06261">
    <property type="entry name" value="TM_PBP2"/>
    <property type="match status" value="2"/>
</dbReference>
<dbReference type="GO" id="GO:0005886">
    <property type="term" value="C:plasma membrane"/>
    <property type="evidence" value="ECO:0007669"/>
    <property type="project" value="UniProtKB-SubCell"/>
</dbReference>
<evidence type="ECO:0000313" key="10">
    <source>
        <dbReference type="EMBL" id="TDT16690.1"/>
    </source>
</evidence>
<evidence type="ECO:0000256" key="2">
    <source>
        <dbReference type="ARBA" id="ARBA00022448"/>
    </source>
</evidence>
<feature type="transmembrane region" description="Helical" evidence="8">
    <location>
        <begin position="125"/>
        <end position="144"/>
    </location>
</feature>
<dbReference type="FunFam" id="1.10.3720.10:FF:000088">
    <property type="entry name" value="Iron(III) ABC transporter, permease protein"/>
    <property type="match status" value="1"/>
</dbReference>
<reference evidence="10 11" key="1">
    <citation type="submission" date="2019-03" db="EMBL/GenBank/DDBJ databases">
        <title>Sequencing the genomes of 1000 actinobacteria strains.</title>
        <authorList>
            <person name="Klenk H.-P."/>
        </authorList>
    </citation>
    <scope>NUCLEOTIDE SEQUENCE [LARGE SCALE GENOMIC DNA]</scope>
    <source>
        <strain evidence="10 11">DSM 18936</strain>
    </source>
</reference>
<name>A0A4R7I0K1_9ACTN</name>
<comment type="similarity">
    <text evidence="8">Belongs to the binding-protein-dependent transport system permease family.</text>
</comment>
<dbReference type="Pfam" id="PF00528">
    <property type="entry name" value="BPD_transp_1"/>
    <property type="match status" value="2"/>
</dbReference>
<keyword evidence="6 8" id="KW-1133">Transmembrane helix</keyword>
<feature type="transmembrane region" description="Helical" evidence="8">
    <location>
        <begin position="76"/>
        <end position="99"/>
    </location>
</feature>
<dbReference type="PANTHER" id="PTHR43357">
    <property type="entry name" value="INNER MEMBRANE ABC TRANSPORTER PERMEASE PROTEIN YDCV"/>
    <property type="match status" value="1"/>
</dbReference>
<feature type="transmembrane region" description="Helical" evidence="8">
    <location>
        <begin position="43"/>
        <end position="64"/>
    </location>
</feature>
<evidence type="ECO:0000256" key="3">
    <source>
        <dbReference type="ARBA" id="ARBA00022475"/>
    </source>
</evidence>
<dbReference type="InterPro" id="IPR035906">
    <property type="entry name" value="MetI-like_sf"/>
</dbReference>
<keyword evidence="5 8" id="KW-0812">Transmembrane</keyword>
<keyword evidence="3" id="KW-1003">Cell membrane</keyword>
<dbReference type="Gene3D" id="1.10.3720.10">
    <property type="entry name" value="MetI-like"/>
    <property type="match status" value="2"/>
</dbReference>
<dbReference type="InterPro" id="IPR000515">
    <property type="entry name" value="MetI-like"/>
</dbReference>
<evidence type="ECO:0000256" key="4">
    <source>
        <dbReference type="ARBA" id="ARBA00022519"/>
    </source>
</evidence>
<feature type="transmembrane region" description="Helical" evidence="8">
    <location>
        <begin position="181"/>
        <end position="204"/>
    </location>
</feature>
<comment type="caution">
    <text evidence="10">The sequence shown here is derived from an EMBL/GenBank/DDBJ whole genome shotgun (WGS) entry which is preliminary data.</text>
</comment>
<comment type="subcellular location">
    <subcellularLocation>
        <location evidence="1">Cell inner membrane</location>
        <topology evidence="1">Multi-pass membrane protein</topology>
    </subcellularLocation>
    <subcellularLocation>
        <location evidence="8">Cell membrane</location>
        <topology evidence="8">Multi-pass membrane protein</topology>
    </subcellularLocation>
</comment>
<feature type="transmembrane region" description="Helical" evidence="8">
    <location>
        <begin position="502"/>
        <end position="520"/>
    </location>
</feature>
<sequence>MSVLIAALVVIPVAMLAASILTPRSDVWSQQWATRLPGEIVDTALLLAGVGVCSTLLGTGLAWLVSAYRFPGVRVFGWMLILPLAMPSYILGFLTLATLGPTGPVQDQWRSWFGTDAWFPDIESIWGATIAFTLVLYPYTYLLARAALRDQAGGAYFAARILGAGPTEAARRVVLPLVRPAIAAGAAVVMMETLTDFATVQYFGVDTVSVGVFRIWRGTYDRDAAAEIATVVLAFALVAIAIERIARGRARFGQSGGEGAGLERRVLTGWRAVAASVACGAVVVAAFAGPVLQLVVWAVREQTSDRGTPLVDSFPEYLSNSVQLMVITVVVCLVAAVVVANAQRFGSRRLTGVAARAAAIGYAVPGPVVGMGVILAVVGADELLEAIGLDLPGAVATGSLVVLVYAYVVRFLAPGLGAVESGLGQVSEEMTASARSLGASSIGTIRRVHLPLSKASLLSAAILVGVDALKELPIVLLLRPFGFETLPVWVYNLASESRYEQAALPALSIILVALIPVALLSRRLERPG</sequence>
<evidence type="ECO:0000256" key="1">
    <source>
        <dbReference type="ARBA" id="ARBA00004429"/>
    </source>
</evidence>
<feature type="transmembrane region" description="Helical" evidence="8">
    <location>
        <begin position="391"/>
        <end position="413"/>
    </location>
</feature>
<feature type="transmembrane region" description="Helical" evidence="8">
    <location>
        <begin position="455"/>
        <end position="482"/>
    </location>
</feature>
<evidence type="ECO:0000256" key="7">
    <source>
        <dbReference type="ARBA" id="ARBA00023136"/>
    </source>
</evidence>
<keyword evidence="2 8" id="KW-0813">Transport</keyword>
<dbReference type="PROSITE" id="PS50928">
    <property type="entry name" value="ABC_TM1"/>
    <property type="match status" value="2"/>
</dbReference>
<dbReference type="AlphaFoldDB" id="A0A4R7I0K1"/>
<evidence type="ECO:0000256" key="6">
    <source>
        <dbReference type="ARBA" id="ARBA00022989"/>
    </source>
</evidence>
<dbReference type="OrthoDB" id="6465574at2"/>
<keyword evidence="11" id="KW-1185">Reference proteome</keyword>
<proteinExistence type="inferred from homology"/>
<dbReference type="EMBL" id="SOAU01000001">
    <property type="protein sequence ID" value="TDT16690.1"/>
    <property type="molecule type" value="Genomic_DNA"/>
</dbReference>
<dbReference type="SUPFAM" id="SSF161098">
    <property type="entry name" value="MetI-like"/>
    <property type="match status" value="2"/>
</dbReference>
<keyword evidence="7 8" id="KW-0472">Membrane</keyword>
<feature type="domain" description="ABC transmembrane type-1" evidence="9">
    <location>
        <begin position="318"/>
        <end position="520"/>
    </location>
</feature>
<evidence type="ECO:0000313" key="11">
    <source>
        <dbReference type="Proteomes" id="UP000294558"/>
    </source>
</evidence>
<gene>
    <name evidence="10" type="ORF">BDK89_2283</name>
</gene>
<dbReference type="PANTHER" id="PTHR43357:SF3">
    <property type="entry name" value="FE(3+)-TRANSPORT SYSTEM PERMEASE PROTEIN FBPB 2"/>
    <property type="match status" value="1"/>
</dbReference>
<feature type="transmembrane region" description="Helical" evidence="8">
    <location>
        <begin position="272"/>
        <end position="297"/>
    </location>
</feature>
<feature type="transmembrane region" description="Helical" evidence="8">
    <location>
        <begin position="224"/>
        <end position="242"/>
    </location>
</feature>
<organism evidence="10 11">
    <name type="scientific">Ilumatobacter fluminis</name>
    <dbReference type="NCBI Taxonomy" id="467091"/>
    <lineage>
        <taxon>Bacteria</taxon>
        <taxon>Bacillati</taxon>
        <taxon>Actinomycetota</taxon>
        <taxon>Acidimicrobiia</taxon>
        <taxon>Acidimicrobiales</taxon>
        <taxon>Ilumatobacteraceae</taxon>
        <taxon>Ilumatobacter</taxon>
    </lineage>
</organism>
<feature type="domain" description="ABC transmembrane type-1" evidence="9">
    <location>
        <begin position="40"/>
        <end position="241"/>
    </location>
</feature>
<accession>A0A4R7I0K1</accession>
<feature type="transmembrane region" description="Helical" evidence="8">
    <location>
        <begin position="353"/>
        <end position="379"/>
    </location>
</feature>
<protein>
    <submittedName>
        <fullName evidence="10">Iron(III) transport system permease protein</fullName>
    </submittedName>
</protein>
<evidence type="ECO:0000256" key="5">
    <source>
        <dbReference type="ARBA" id="ARBA00022692"/>
    </source>
</evidence>
<dbReference type="RefSeq" id="WP_133869038.1">
    <property type="nucleotide sequence ID" value="NZ_SOAU01000001.1"/>
</dbReference>